<dbReference type="KEGG" id="son:SO_0654"/>
<dbReference type="HOGENOM" id="CLU_1460335_0_0_6"/>
<dbReference type="Proteomes" id="UP000008186">
    <property type="component" value="Chromosome"/>
</dbReference>
<keyword evidence="2" id="KW-1185">Reference proteome</keyword>
<reference evidence="1 2" key="4">
    <citation type="journal article" date="2011" name="BMC Genomics">
        <title>Genome-wide protein localization prediction strategies for gram negative bacteria.</title>
        <authorList>
            <person name="Romine M.F."/>
        </authorList>
    </citation>
    <scope>NUCLEOTIDE SEQUENCE [LARGE SCALE GENOMIC DNA]</scope>
    <source>
        <strain evidence="2">ATCC 700550 / JCM 31522 / CIP 106686 / LMG 19005 / NCIMB 14063 / MR-1</strain>
    </source>
</reference>
<evidence type="ECO:0000313" key="2">
    <source>
        <dbReference type="Proteomes" id="UP000008186"/>
    </source>
</evidence>
<gene>
    <name evidence="1" type="ordered locus">SO_0654</name>
</gene>
<organism evidence="1 2">
    <name type="scientific">Shewanella oneidensis (strain ATCC 700550 / JCM 31522 / CIP 106686 / LMG 19005 / NCIMB 14063 / MR-1)</name>
    <dbReference type="NCBI Taxonomy" id="211586"/>
    <lineage>
        <taxon>Bacteria</taxon>
        <taxon>Pseudomonadati</taxon>
        <taxon>Pseudomonadota</taxon>
        <taxon>Gammaproteobacteria</taxon>
        <taxon>Alteromonadales</taxon>
        <taxon>Shewanellaceae</taxon>
        <taxon>Shewanella</taxon>
    </lineage>
</organism>
<dbReference type="STRING" id="211586.SO_0654"/>
<evidence type="ECO:0000313" key="1">
    <source>
        <dbReference type="EMBL" id="AAN53732.1"/>
    </source>
</evidence>
<reference evidence="1 2" key="3">
    <citation type="journal article" date="2008" name="Appl. Environ. Microbiol.">
        <title>Identification of mobile elements and pseudogenes in the Shewanella oneidensis MR-1 genome.</title>
        <authorList>
            <person name="Romine M.F."/>
            <person name="Carlson T.S."/>
            <person name="Norbeck A.D."/>
            <person name="McCue L.A."/>
            <person name="Lipton M.S."/>
        </authorList>
    </citation>
    <scope>NUCLEOTIDE SEQUENCE [LARGE SCALE GENOMIC DNA]</scope>
    <source>
        <strain evidence="2">ATCC 700550 / JCM 31522 / CIP 106686 / LMG 19005 / NCIMB 14063 / MR-1</strain>
    </source>
</reference>
<dbReference type="AlphaFoldDB" id="Q8EJ19"/>
<dbReference type="eggNOG" id="ENOG5034380">
    <property type="taxonomic scope" value="Bacteria"/>
</dbReference>
<dbReference type="PATRIC" id="fig|211586.12.peg.630"/>
<name>Q8EJ19_SHEON</name>
<reference evidence="1 2" key="2">
    <citation type="journal article" date="2005" name="Proteomics">
        <title>Global detection and characterization of hypothetical proteins in Shewanella oneidensis MR-1 using LC-MS based proteomics.</title>
        <authorList>
            <person name="Elias D.A."/>
            <person name="Monroe M.E."/>
            <person name="Marshall M.J."/>
            <person name="Romine M.F."/>
            <person name="Belieav A.S."/>
            <person name="Fredrickson J.K."/>
            <person name="Anderson G.A."/>
            <person name="Smith R.D."/>
            <person name="Lipton M.S."/>
        </authorList>
    </citation>
    <scope>NUCLEOTIDE SEQUENCE [LARGE SCALE GENOMIC DNA]</scope>
    <source>
        <strain evidence="2">ATCC 700550 / JCM 31522 / CIP 106686 / LMG 19005 / NCIMB 14063 / MR-1</strain>
    </source>
</reference>
<protein>
    <submittedName>
        <fullName evidence="1">Mu phage uncharacterized protein</fullName>
    </submittedName>
</protein>
<accession>Q8EJ19</accession>
<dbReference type="BioCyc" id="SONE211586:G1GMP-618-MONOMER"/>
<reference evidence="1 2" key="1">
    <citation type="journal article" date="2002" name="Nat. Biotechnol.">
        <title>Genome sequence of the dissimilatory metal ion-reducing bacterium Shewanella oneidensis.</title>
        <authorList>
            <person name="Heidelberg J.F."/>
            <person name="Paulsen I.T."/>
            <person name="Nelson K.E."/>
            <person name="Gaidos E.J."/>
            <person name="Nelson W.C."/>
            <person name="Read T.D."/>
            <person name="Eisen J.A."/>
            <person name="Seshadri R."/>
            <person name="Ward N."/>
            <person name="Methe B."/>
            <person name="Clayton R.A."/>
            <person name="Meyer T."/>
            <person name="Tsapin A."/>
            <person name="Scott J."/>
            <person name="Beanan M."/>
            <person name="Brinkac L."/>
            <person name="Daugherty S."/>
            <person name="DeBoy R.T."/>
            <person name="Dodson R.J."/>
            <person name="Durkin A.S."/>
            <person name="Haft D.H."/>
            <person name="Kolonay J.F."/>
            <person name="Madupu R."/>
            <person name="Peterson J.D."/>
            <person name="Umayam L.A."/>
            <person name="White O."/>
            <person name="Wolf A.M."/>
            <person name="Vamathevan J."/>
            <person name="Weidman J."/>
            <person name="Impraim M."/>
            <person name="Lee K."/>
            <person name="Berry K."/>
            <person name="Lee C."/>
            <person name="Mueller J."/>
            <person name="Khouri H."/>
            <person name="Gill J."/>
            <person name="Utterback T.R."/>
            <person name="McDonald L.A."/>
            <person name="Feldblyum T.V."/>
            <person name="Smith H.O."/>
            <person name="Venter J.C."/>
            <person name="Nealson K.H."/>
            <person name="Fraser C.M."/>
        </authorList>
    </citation>
    <scope>NUCLEOTIDE SEQUENCE [LARGE SCALE GENOMIC DNA]</scope>
    <source>
        <strain evidence="2">ATCC 700550 / JCM 31522 / CIP 106686 / LMG 19005 / NCIMB 14063 / MR-1</strain>
    </source>
</reference>
<sequence length="185" mass="20711">MKKILLIIIIAAIAYVLMPVTVNGTLYVVTNSANVVTMPITSIKVYPLKEFREALYQKQNFANQQCMGLPDKSEAEVAYLSGGPNRENAKANYELIVSCETATLIKEINMPLVETIQTNKDGEFNLSRSRLDELVLVAEGKRRVVGETEEYLWLRVIPKEGVLSQKLEINNGNLVNDIKIQAIQL</sequence>
<dbReference type="EMBL" id="AE014299">
    <property type="protein sequence ID" value="AAN53732.1"/>
    <property type="molecule type" value="Genomic_DNA"/>
</dbReference>
<proteinExistence type="predicted"/>
<dbReference type="RefSeq" id="WP_011070979.1">
    <property type="nucleotide sequence ID" value="NC_004347.2"/>
</dbReference>
<dbReference type="PaxDb" id="211586-SO_0654"/>